<keyword evidence="4" id="KW-1185">Reference proteome</keyword>
<reference evidence="4" key="1">
    <citation type="submission" date="2016-10" db="EMBL/GenBank/DDBJ databases">
        <authorList>
            <person name="Varghese N."/>
            <person name="Submissions S."/>
        </authorList>
    </citation>
    <scope>NUCLEOTIDE SEQUENCE [LARGE SCALE GENOMIC DNA]</scope>
    <source>
        <strain evidence="4">CGMCC 1.10784</strain>
    </source>
</reference>
<proteinExistence type="inferred from homology"/>
<dbReference type="HAMAP" id="MF_00727">
    <property type="entry name" value="Tgl"/>
    <property type="match status" value="1"/>
</dbReference>
<dbReference type="AlphaFoldDB" id="A0A1I2DZR9"/>
<dbReference type="NCBIfam" id="NF002869">
    <property type="entry name" value="PRK03187.1"/>
    <property type="match status" value="1"/>
</dbReference>
<sequence length="256" mass="29525">MLQISGSDAGQLNPFALTPVEREVLQGKQNSPVVYNYDSMNALRFELRLRDRTVNAARMMQDSRVDFAVFRESRCNPRYWTRTENGGFQMNPGVRPSDAINDIFMNGELYGFECATAIVIVLYKAVLDTIGEQMFNQLFNPLYLRDWNHDSDLWFITTHNKNESYPGDVMYFRNPDFDRDTPEWQGENVVKLSENLFFGHGIGIEPGQQIINALNKMRGPFSTESAYLDDLVVHPNFRHLQTITSRGFRYAARLAE</sequence>
<dbReference type="GO" id="GO:0003810">
    <property type="term" value="F:protein-glutamine gamma-glutamyltransferase activity"/>
    <property type="evidence" value="ECO:0007669"/>
    <property type="project" value="InterPro"/>
</dbReference>
<evidence type="ECO:0000313" key="3">
    <source>
        <dbReference type="EMBL" id="SFE85813.1"/>
    </source>
</evidence>
<dbReference type="Pfam" id="PF20085">
    <property type="entry name" value="TGL"/>
    <property type="match status" value="1"/>
</dbReference>
<protein>
    <submittedName>
        <fullName evidence="3">Protein-glutamine gamma-glutamyltransferase</fullName>
    </submittedName>
</protein>
<gene>
    <name evidence="3" type="ORF">SAMN05216378_4354</name>
</gene>
<dbReference type="OrthoDB" id="1845399at2"/>
<dbReference type="GO" id="GO:0030435">
    <property type="term" value="P:sporulation resulting in formation of a cellular spore"/>
    <property type="evidence" value="ECO:0007669"/>
    <property type="project" value="UniProtKB-KW"/>
</dbReference>
<keyword evidence="2" id="KW-0749">Sporulation</keyword>
<dbReference type="InterPro" id="IPR020916">
    <property type="entry name" value="Gln_gamma-glutamylTfrase_bac"/>
</dbReference>
<keyword evidence="1 3" id="KW-0808">Transferase</keyword>
<dbReference type="Proteomes" id="UP000198855">
    <property type="component" value="Unassembled WGS sequence"/>
</dbReference>
<accession>A0A1I2DZR9</accession>
<organism evidence="3 4">
    <name type="scientific">Paenibacillus catalpae</name>
    <dbReference type="NCBI Taxonomy" id="1045775"/>
    <lineage>
        <taxon>Bacteria</taxon>
        <taxon>Bacillati</taxon>
        <taxon>Bacillota</taxon>
        <taxon>Bacilli</taxon>
        <taxon>Bacillales</taxon>
        <taxon>Paenibacillaceae</taxon>
        <taxon>Paenibacillus</taxon>
    </lineage>
</organism>
<evidence type="ECO:0000313" key="4">
    <source>
        <dbReference type="Proteomes" id="UP000198855"/>
    </source>
</evidence>
<dbReference type="EMBL" id="FOMT01000004">
    <property type="protein sequence ID" value="SFE85813.1"/>
    <property type="molecule type" value="Genomic_DNA"/>
</dbReference>
<evidence type="ECO:0000256" key="1">
    <source>
        <dbReference type="ARBA" id="ARBA00022679"/>
    </source>
</evidence>
<dbReference type="RefSeq" id="WP_091188512.1">
    <property type="nucleotide sequence ID" value="NZ_FOMT01000004.1"/>
</dbReference>
<evidence type="ECO:0000256" key="2">
    <source>
        <dbReference type="ARBA" id="ARBA00022969"/>
    </source>
</evidence>
<dbReference type="STRING" id="1045775.SAMN05216378_4354"/>
<name>A0A1I2DZR9_9BACL</name>